<dbReference type="InterPro" id="IPR036390">
    <property type="entry name" value="WH_DNA-bd_sf"/>
</dbReference>
<sequence length="113" mass="13612">MIILFKYIIFLYFLRVVKFKYTSRIYYIMTRNNEKILKVLKETKRQLTTTELAEKTNIDIKNISRYTKQLEIDGYIERKTIQNGKIRVVNISLISEKPTIKEETKKIKDLTDE</sequence>
<dbReference type="EMBL" id="LAZR01028598">
    <property type="protein sequence ID" value="KKL62098.1"/>
    <property type="molecule type" value="Genomic_DNA"/>
</dbReference>
<reference evidence="1" key="1">
    <citation type="journal article" date="2015" name="Nature">
        <title>Complex archaea that bridge the gap between prokaryotes and eukaryotes.</title>
        <authorList>
            <person name="Spang A."/>
            <person name="Saw J.H."/>
            <person name="Jorgensen S.L."/>
            <person name="Zaremba-Niedzwiedzka K."/>
            <person name="Martijn J."/>
            <person name="Lind A.E."/>
            <person name="van Eijk R."/>
            <person name="Schleper C."/>
            <person name="Guy L."/>
            <person name="Ettema T.J."/>
        </authorList>
    </citation>
    <scope>NUCLEOTIDE SEQUENCE</scope>
</reference>
<gene>
    <name evidence="1" type="ORF">LCGC14_2188630</name>
</gene>
<dbReference type="InterPro" id="IPR036388">
    <property type="entry name" value="WH-like_DNA-bd_sf"/>
</dbReference>
<accession>A0A0F9DK50</accession>
<dbReference type="Pfam" id="PF13412">
    <property type="entry name" value="HTH_24"/>
    <property type="match status" value="1"/>
</dbReference>
<dbReference type="SUPFAM" id="SSF46785">
    <property type="entry name" value="Winged helix' DNA-binding domain"/>
    <property type="match status" value="1"/>
</dbReference>
<proteinExistence type="predicted"/>
<dbReference type="AlphaFoldDB" id="A0A0F9DK50"/>
<organism evidence="1">
    <name type="scientific">marine sediment metagenome</name>
    <dbReference type="NCBI Taxonomy" id="412755"/>
    <lineage>
        <taxon>unclassified sequences</taxon>
        <taxon>metagenomes</taxon>
        <taxon>ecological metagenomes</taxon>
    </lineage>
</organism>
<comment type="caution">
    <text evidence="1">The sequence shown here is derived from an EMBL/GenBank/DDBJ whole genome shotgun (WGS) entry which is preliminary data.</text>
</comment>
<evidence type="ECO:0000313" key="1">
    <source>
        <dbReference type="EMBL" id="KKL62098.1"/>
    </source>
</evidence>
<evidence type="ECO:0008006" key="2">
    <source>
        <dbReference type="Google" id="ProtNLM"/>
    </source>
</evidence>
<name>A0A0F9DK50_9ZZZZ</name>
<protein>
    <recommendedName>
        <fullName evidence="2">Helix-turn-helix type 11 domain-containing protein</fullName>
    </recommendedName>
</protein>
<dbReference type="Gene3D" id="1.10.10.10">
    <property type="entry name" value="Winged helix-like DNA-binding domain superfamily/Winged helix DNA-binding domain"/>
    <property type="match status" value="1"/>
</dbReference>